<dbReference type="EMBL" id="JAGETZ010000014">
    <property type="protein sequence ID" value="MBO2012043.1"/>
    <property type="molecule type" value="Genomic_DNA"/>
</dbReference>
<evidence type="ECO:0000256" key="1">
    <source>
        <dbReference type="ARBA" id="ARBA00022729"/>
    </source>
</evidence>
<protein>
    <submittedName>
        <fullName evidence="4">T9SS type A sorting domain-containing protein</fullName>
    </submittedName>
</protein>
<accession>A0ABS3QLB2</accession>
<sequence length="968" mass="105792">MKNFFSLMRRVVLLWLCFPGFAAVAQVAQTADTYMRPYTEAFQYGANMGYYGAGWDDESLANLLHQAGGHSLRPTLPEWLVEYFGYNARVNTFNTYVNNLEMKEMSCFVGDPIPGHRDFTTYPGCSEPSKMFSHMYEPIWNADGTVNKNNYYAYYLYQLLQLYGDKVRFWEIMNEPDFTNGGSGAAWLTRAPTPAEQINTQAPFYFYIRMLRISYEVIKKYHPEAYIAVGAGYPEYVDALMRYTDEPNAGAATSQYPRTGGAYFDVVSYHAYPNYSLHYWDNSIGGFRYTRTSDYAANKVIEFKNEMTAVLSRHHYDGTLHPAKYITLNESNVGRRTSDDRISSDEAQRNFAIKSLVLTQKNDVKQFYYYAIGEKVDAPAVGQSVSGGDEIGLMGLYENLYRDGIGAAKLVQAGHAFATTSKMLYGYKYDATRTAALNLPTAVDGAAFSNNGAYVYVLWAKALVDNLEQAATTYSFPVALNLSGVQRYEWDYSVTGVKTTQGAVGIALTETPAFFVPSSSAPVVACSATGSLLREQWSNASGATLADIPLTAAVSTSSALPQLETGDNYGFNYGARLRGYVCPPQSGAYTFYITGDDQAELWLSSDADPAHATRIASCLSWTSSAHDFYRYASQQSAAITLVAGTRYYLEARHKQGWGPGYVAVAWRLPSGSTEEPIPGTRLSPFVPVVTPPVQPPAVTCSATGSLLREQWTGVSGGDIADIPLSAPVSSSSALSQLEAADTYGFNYGARLRGYVCPPQTGAYTFYITGDDQAELWLSSDADPAHATRIASCLSWTSSAHDFYRYASQQSAAITLVAGTRYYLEARHKQGWGPGYVAVAWRLPSGSTEEPIPGTRLSPFVPASARGIRSTGATPVVAQPGSTATELLVAPNPFSQQASVQFNLTTAGPVNLAVYDVQGKLVRQLLAGPSDAGISQRFPIDAQGLSSGLYVLKLVTAQNVLTQKLMLSK</sequence>
<comment type="caution">
    <text evidence="4">The sequence shown here is derived from an EMBL/GenBank/DDBJ whole genome shotgun (WGS) entry which is preliminary data.</text>
</comment>
<dbReference type="SUPFAM" id="SSF51445">
    <property type="entry name" value="(Trans)glycosidases"/>
    <property type="match status" value="1"/>
</dbReference>
<dbReference type="SUPFAM" id="SSF56988">
    <property type="entry name" value="Anthrax protective antigen"/>
    <property type="match status" value="2"/>
</dbReference>
<dbReference type="PROSITE" id="PS51820">
    <property type="entry name" value="PA14"/>
    <property type="match status" value="2"/>
</dbReference>
<evidence type="ECO:0000259" key="3">
    <source>
        <dbReference type="PROSITE" id="PS51820"/>
    </source>
</evidence>
<feature type="signal peptide" evidence="2">
    <location>
        <begin position="1"/>
        <end position="22"/>
    </location>
</feature>
<dbReference type="InterPro" id="IPR011658">
    <property type="entry name" value="PA14_dom"/>
</dbReference>
<dbReference type="PANTHER" id="PTHR46769">
    <property type="entry name" value="POLYCYSTIC KIDNEY AND HEPATIC DISEASE 1 (AUTOSOMAL RECESSIVE)-LIKE 1"/>
    <property type="match status" value="1"/>
</dbReference>
<dbReference type="RefSeq" id="WP_208177806.1">
    <property type="nucleotide sequence ID" value="NZ_JAGETZ010000014.1"/>
</dbReference>
<reference evidence="4 5" key="1">
    <citation type="submission" date="2021-03" db="EMBL/GenBank/DDBJ databases">
        <authorList>
            <person name="Kim M.K."/>
        </authorList>
    </citation>
    <scope>NUCLEOTIDE SEQUENCE [LARGE SCALE GENOMIC DNA]</scope>
    <source>
        <strain evidence="4 5">BT442</strain>
    </source>
</reference>
<keyword evidence="5" id="KW-1185">Reference proteome</keyword>
<feature type="domain" description="PA14" evidence="3">
    <location>
        <begin position="701"/>
        <end position="855"/>
    </location>
</feature>
<evidence type="ECO:0000313" key="5">
    <source>
        <dbReference type="Proteomes" id="UP000664369"/>
    </source>
</evidence>
<dbReference type="Pfam" id="PF18962">
    <property type="entry name" value="Por_Secre_tail"/>
    <property type="match status" value="1"/>
</dbReference>
<keyword evidence="1 2" id="KW-0732">Signal</keyword>
<evidence type="ECO:0000313" key="4">
    <source>
        <dbReference type="EMBL" id="MBO2012043.1"/>
    </source>
</evidence>
<dbReference type="InterPro" id="IPR052387">
    <property type="entry name" value="Fibrocystin"/>
</dbReference>
<dbReference type="Gene3D" id="3.20.20.80">
    <property type="entry name" value="Glycosidases"/>
    <property type="match status" value="1"/>
</dbReference>
<proteinExistence type="predicted"/>
<gene>
    <name evidence="4" type="ORF">J4E00_23460</name>
</gene>
<feature type="chain" id="PRO_5045167241" evidence="2">
    <location>
        <begin position="23"/>
        <end position="968"/>
    </location>
</feature>
<dbReference type="SMART" id="SM00758">
    <property type="entry name" value="PA14"/>
    <property type="match status" value="2"/>
</dbReference>
<feature type="domain" description="PA14" evidence="3">
    <location>
        <begin position="527"/>
        <end position="681"/>
    </location>
</feature>
<dbReference type="Gene3D" id="2.60.120.1560">
    <property type="match status" value="2"/>
</dbReference>
<dbReference type="Proteomes" id="UP000664369">
    <property type="component" value="Unassembled WGS sequence"/>
</dbReference>
<evidence type="ECO:0000256" key="2">
    <source>
        <dbReference type="SAM" id="SignalP"/>
    </source>
</evidence>
<dbReference type="InterPro" id="IPR026444">
    <property type="entry name" value="Secre_tail"/>
</dbReference>
<name>A0ABS3QLB2_9BACT</name>
<dbReference type="InterPro" id="IPR037524">
    <property type="entry name" value="PA14/GLEYA"/>
</dbReference>
<organism evidence="4 5">
    <name type="scientific">Hymenobacter negativus</name>
    <dbReference type="NCBI Taxonomy" id="2795026"/>
    <lineage>
        <taxon>Bacteria</taxon>
        <taxon>Pseudomonadati</taxon>
        <taxon>Bacteroidota</taxon>
        <taxon>Cytophagia</taxon>
        <taxon>Cytophagales</taxon>
        <taxon>Hymenobacteraceae</taxon>
        <taxon>Hymenobacter</taxon>
    </lineage>
</organism>
<dbReference type="Pfam" id="PF07691">
    <property type="entry name" value="PA14"/>
    <property type="match status" value="2"/>
</dbReference>
<dbReference type="InterPro" id="IPR017853">
    <property type="entry name" value="GH"/>
</dbReference>
<dbReference type="NCBIfam" id="TIGR04183">
    <property type="entry name" value="Por_Secre_tail"/>
    <property type="match status" value="1"/>
</dbReference>
<dbReference type="PANTHER" id="PTHR46769:SF2">
    <property type="entry name" value="FIBROCYSTIN-L ISOFORM 2 PRECURSOR-RELATED"/>
    <property type="match status" value="1"/>
</dbReference>